<dbReference type="RefSeq" id="WP_310797247.1">
    <property type="nucleotide sequence ID" value="NZ_CP123872.1"/>
</dbReference>
<dbReference type="InterPro" id="IPR011042">
    <property type="entry name" value="6-blade_b-propeller_TolB-like"/>
</dbReference>
<organism evidence="3 4">
    <name type="scientific">Temperatibacter marinus</name>
    <dbReference type="NCBI Taxonomy" id="1456591"/>
    <lineage>
        <taxon>Bacteria</taxon>
        <taxon>Pseudomonadati</taxon>
        <taxon>Pseudomonadota</taxon>
        <taxon>Alphaproteobacteria</taxon>
        <taxon>Kordiimonadales</taxon>
        <taxon>Temperatibacteraceae</taxon>
        <taxon>Temperatibacter</taxon>
    </lineage>
</organism>
<dbReference type="InterPro" id="IPR054539">
    <property type="entry name" value="Beta-prop_PDH"/>
</dbReference>
<dbReference type="PANTHER" id="PTHR33546:SF1">
    <property type="entry name" value="LARGE, MULTIFUNCTIONAL SECRETED PROTEIN"/>
    <property type="match status" value="1"/>
</dbReference>
<dbReference type="Proteomes" id="UP001268683">
    <property type="component" value="Chromosome"/>
</dbReference>
<dbReference type="Gene3D" id="2.120.10.30">
    <property type="entry name" value="TolB, C-terminal domain"/>
    <property type="match status" value="1"/>
</dbReference>
<protein>
    <submittedName>
        <fullName evidence="3">PQQ-dependent sugar dehydrogenase</fullName>
    </submittedName>
</protein>
<dbReference type="InterPro" id="IPR011041">
    <property type="entry name" value="Quinoprot_gluc/sorb_DH_b-prop"/>
</dbReference>
<keyword evidence="4" id="KW-1185">Reference proteome</keyword>
<dbReference type="KEGG" id="tmk:QGN29_07590"/>
<dbReference type="EMBL" id="CP123872">
    <property type="protein sequence ID" value="WND01419.1"/>
    <property type="molecule type" value="Genomic_DNA"/>
</dbReference>
<keyword evidence="1" id="KW-0732">Signal</keyword>
<name>A0AA52H835_9PROT</name>
<dbReference type="SUPFAM" id="SSF50952">
    <property type="entry name" value="Soluble quinoprotein glucose dehydrogenase"/>
    <property type="match status" value="1"/>
</dbReference>
<proteinExistence type="predicted"/>
<dbReference type="PANTHER" id="PTHR33546">
    <property type="entry name" value="LARGE, MULTIFUNCTIONAL SECRETED PROTEIN-RELATED"/>
    <property type="match status" value="1"/>
</dbReference>
<evidence type="ECO:0000259" key="2">
    <source>
        <dbReference type="Pfam" id="PF22807"/>
    </source>
</evidence>
<gene>
    <name evidence="3" type="ORF">QGN29_07590</name>
</gene>
<reference evidence="3" key="1">
    <citation type="submission" date="2023-04" db="EMBL/GenBank/DDBJ databases">
        <title>Complete genome sequence of Temperatibacter marinus.</title>
        <authorList>
            <person name="Rong J.-C."/>
            <person name="Yi M.-L."/>
            <person name="Zhao Q."/>
        </authorList>
    </citation>
    <scope>NUCLEOTIDE SEQUENCE</scope>
    <source>
        <strain evidence="3">NBRC 110045</strain>
    </source>
</reference>
<evidence type="ECO:0000256" key="1">
    <source>
        <dbReference type="SAM" id="SignalP"/>
    </source>
</evidence>
<feature type="chain" id="PRO_5041432708" evidence="1">
    <location>
        <begin position="20"/>
        <end position="426"/>
    </location>
</feature>
<dbReference type="AlphaFoldDB" id="A0AA52H835"/>
<feature type="signal peptide" evidence="1">
    <location>
        <begin position="1"/>
        <end position="19"/>
    </location>
</feature>
<feature type="domain" description="Pyrroloquinoline quinone-dependent pyranose dehydrogenase beta-propeller" evidence="2">
    <location>
        <begin position="39"/>
        <end position="423"/>
    </location>
</feature>
<evidence type="ECO:0000313" key="4">
    <source>
        <dbReference type="Proteomes" id="UP001268683"/>
    </source>
</evidence>
<accession>A0AA52H835</accession>
<dbReference type="Pfam" id="PF22807">
    <property type="entry name" value="TrAA12"/>
    <property type="match status" value="1"/>
</dbReference>
<sequence length="426" mass="46575">MKKLFAVAAIVTAATSLSAHDYAMKGVDLSKAVPEAGMRLAKGFTAQVFADEVGRVRHIVAHESGWIYASLARPQEGKGMIALKDTDGDGKADKKIYFAEGLYGTGLALDGDKLYYGADQRVIRYTLVDGEVKDKGEVIVDGFSLNRQHDAKSLTLDGKGGLYINFGVPSNNCMEKSRTKGSPGQMPCKILESYGGVWKFDADKLNQTQQDGMLYSTGHRNAVALEWNMKADDLYLVNHGRDQLFSFFPDLYSREESAELPSEEFHRVKKGDNLGWPYSYYDHRKGARIKNPEYGGTGKEVVTDAKKPIVGFPGHWAPNDILFPSEKSGLPTGALIAFHGSWNRGSAQRGYRIVFVPLSAKGDVQGQWITFADGFANPSGTGEAVNQVSSSRNAKHRPMGLAEGIDGSLYVTSLMSGGRIWKVSHE</sequence>
<evidence type="ECO:0000313" key="3">
    <source>
        <dbReference type="EMBL" id="WND01419.1"/>
    </source>
</evidence>